<evidence type="ECO:0000256" key="4">
    <source>
        <dbReference type="ARBA" id="ARBA00016081"/>
    </source>
</evidence>
<sequence>MIKPITGTLKRRIIIDISVGFGLGGAMASAWWWGFHQPMVAKRDAWYIENDKAKSA</sequence>
<keyword evidence="8 12" id="KW-0560">Oxidoreductase</keyword>
<dbReference type="Proteomes" id="UP000095009">
    <property type="component" value="Unassembled WGS sequence"/>
</dbReference>
<comment type="similarity">
    <text evidence="3 12">Belongs to the fungal cytochrome c oxidase subunit 7a family.</text>
</comment>
<evidence type="ECO:0000256" key="9">
    <source>
        <dbReference type="ARBA" id="ARBA00023128"/>
    </source>
</evidence>
<comment type="pathway">
    <text evidence="2 12">Energy metabolism; oxidative phosphorylation.</text>
</comment>
<name>A0A1E3PST2_9ASCO</name>
<dbReference type="PANTHER" id="PTHR28264">
    <property type="entry name" value="CYTOCHROME C OXIDASE SUBUNIT 7A"/>
    <property type="match status" value="1"/>
</dbReference>
<accession>A0A1E3PST2</accession>
<dbReference type="InterPro" id="IPR014368">
    <property type="entry name" value="Cyt_c_oxidase_su7a_fun"/>
</dbReference>
<evidence type="ECO:0000256" key="2">
    <source>
        <dbReference type="ARBA" id="ARBA00004673"/>
    </source>
</evidence>
<evidence type="ECO:0000256" key="7">
    <source>
        <dbReference type="ARBA" id="ARBA00022989"/>
    </source>
</evidence>
<evidence type="ECO:0000256" key="8">
    <source>
        <dbReference type="ARBA" id="ARBA00023002"/>
    </source>
</evidence>
<keyword evidence="9 12" id="KW-0496">Mitochondrion</keyword>
<dbReference type="AlphaFoldDB" id="A0A1E3PST2"/>
<dbReference type="STRING" id="857566.A0A1E3PST2"/>
<feature type="transmembrane region" description="Helical" evidence="13">
    <location>
        <begin position="12"/>
        <end position="33"/>
    </location>
</feature>
<dbReference type="GO" id="GO:0005743">
    <property type="term" value="C:mitochondrial inner membrane"/>
    <property type="evidence" value="ECO:0007669"/>
    <property type="project" value="UniProtKB-SubCell"/>
</dbReference>
<dbReference type="UniPathway" id="UPA00705"/>
<keyword evidence="5 13" id="KW-0812">Transmembrane</keyword>
<evidence type="ECO:0000256" key="12">
    <source>
        <dbReference type="PIRNR" id="PIRNR000283"/>
    </source>
</evidence>
<evidence type="ECO:0000256" key="3">
    <source>
        <dbReference type="ARBA" id="ARBA00008862"/>
    </source>
</evidence>
<keyword evidence="7 13" id="KW-1133">Transmembrane helix</keyword>
<keyword evidence="15" id="KW-1185">Reference proteome</keyword>
<dbReference type="GO" id="GO:0016491">
    <property type="term" value="F:oxidoreductase activity"/>
    <property type="evidence" value="ECO:0007669"/>
    <property type="project" value="UniProtKB-KW"/>
</dbReference>
<dbReference type="CDD" id="cd22888">
    <property type="entry name" value="CcO_VIIa_fungal"/>
    <property type="match status" value="1"/>
</dbReference>
<dbReference type="PIRSF" id="PIRSF000283">
    <property type="entry name" value="COX9"/>
    <property type="match status" value="1"/>
</dbReference>
<dbReference type="PANTHER" id="PTHR28264:SF1">
    <property type="entry name" value="CYTOCHROME C OXIDASE SUBUNIT 6C"/>
    <property type="match status" value="1"/>
</dbReference>
<gene>
    <name evidence="14" type="ORF">NADFUDRAFT_19501</name>
</gene>
<comment type="subcellular location">
    <subcellularLocation>
        <location evidence="1">Mitochondrion inner membrane</location>
        <topology evidence="1">Single-pass membrane protein</topology>
    </subcellularLocation>
</comment>
<evidence type="ECO:0000256" key="13">
    <source>
        <dbReference type="SAM" id="Phobius"/>
    </source>
</evidence>
<dbReference type="GO" id="GO:0006123">
    <property type="term" value="P:mitochondrial electron transport, cytochrome c to oxygen"/>
    <property type="evidence" value="ECO:0007669"/>
    <property type="project" value="InterPro"/>
</dbReference>
<dbReference type="OrthoDB" id="2317211at2759"/>
<organism evidence="14 15">
    <name type="scientific">Nadsonia fulvescens var. elongata DSM 6958</name>
    <dbReference type="NCBI Taxonomy" id="857566"/>
    <lineage>
        <taxon>Eukaryota</taxon>
        <taxon>Fungi</taxon>
        <taxon>Dikarya</taxon>
        <taxon>Ascomycota</taxon>
        <taxon>Saccharomycotina</taxon>
        <taxon>Dipodascomycetes</taxon>
        <taxon>Dipodascales</taxon>
        <taxon>Dipodascales incertae sedis</taxon>
        <taxon>Nadsonia</taxon>
    </lineage>
</organism>
<keyword evidence="10 12" id="KW-0472">Membrane</keyword>
<evidence type="ECO:0000313" key="15">
    <source>
        <dbReference type="Proteomes" id="UP000095009"/>
    </source>
</evidence>
<protein>
    <recommendedName>
        <fullName evidence="4 12">Cytochrome c oxidase subunit 9, mitochondrial</fullName>
    </recommendedName>
    <alternativeName>
        <fullName evidence="11 12">Cytochrome c oxidase polypeptide VIIA</fullName>
    </alternativeName>
</protein>
<evidence type="ECO:0000256" key="1">
    <source>
        <dbReference type="ARBA" id="ARBA00004434"/>
    </source>
</evidence>
<proteinExistence type="inferred from homology"/>
<dbReference type="EMBL" id="KV454406">
    <property type="protein sequence ID" value="ODQ67887.1"/>
    <property type="molecule type" value="Genomic_DNA"/>
</dbReference>
<keyword evidence="6 12" id="KW-0999">Mitochondrion inner membrane</keyword>
<evidence type="ECO:0000256" key="11">
    <source>
        <dbReference type="ARBA" id="ARBA00031091"/>
    </source>
</evidence>
<evidence type="ECO:0000256" key="5">
    <source>
        <dbReference type="ARBA" id="ARBA00022692"/>
    </source>
</evidence>
<comment type="function">
    <text evidence="12">Component of the cytochrome c oxidase, the last enzyme in the mitochondrial electron transport chain which drives oxidative phosphorylation.</text>
</comment>
<evidence type="ECO:0000256" key="10">
    <source>
        <dbReference type="ARBA" id="ARBA00023136"/>
    </source>
</evidence>
<reference evidence="14 15" key="1">
    <citation type="journal article" date="2016" name="Proc. Natl. Acad. Sci. U.S.A.">
        <title>Comparative genomics of biotechnologically important yeasts.</title>
        <authorList>
            <person name="Riley R."/>
            <person name="Haridas S."/>
            <person name="Wolfe K.H."/>
            <person name="Lopes M.R."/>
            <person name="Hittinger C.T."/>
            <person name="Goeker M."/>
            <person name="Salamov A.A."/>
            <person name="Wisecaver J.H."/>
            <person name="Long T.M."/>
            <person name="Calvey C.H."/>
            <person name="Aerts A.L."/>
            <person name="Barry K.W."/>
            <person name="Choi C."/>
            <person name="Clum A."/>
            <person name="Coughlan A.Y."/>
            <person name="Deshpande S."/>
            <person name="Douglass A.P."/>
            <person name="Hanson S.J."/>
            <person name="Klenk H.-P."/>
            <person name="LaButti K.M."/>
            <person name="Lapidus A."/>
            <person name="Lindquist E.A."/>
            <person name="Lipzen A.M."/>
            <person name="Meier-Kolthoff J.P."/>
            <person name="Ohm R.A."/>
            <person name="Otillar R.P."/>
            <person name="Pangilinan J.L."/>
            <person name="Peng Y."/>
            <person name="Rokas A."/>
            <person name="Rosa C.A."/>
            <person name="Scheuner C."/>
            <person name="Sibirny A.A."/>
            <person name="Slot J.C."/>
            <person name="Stielow J.B."/>
            <person name="Sun H."/>
            <person name="Kurtzman C.P."/>
            <person name="Blackwell M."/>
            <person name="Grigoriev I.V."/>
            <person name="Jeffries T.W."/>
        </authorList>
    </citation>
    <scope>NUCLEOTIDE SEQUENCE [LARGE SCALE GENOMIC DNA]</scope>
    <source>
        <strain evidence="14 15">DSM 6958</strain>
    </source>
</reference>
<evidence type="ECO:0000256" key="6">
    <source>
        <dbReference type="ARBA" id="ARBA00022792"/>
    </source>
</evidence>
<dbReference type="GO" id="GO:0004129">
    <property type="term" value="F:cytochrome-c oxidase activity"/>
    <property type="evidence" value="ECO:0007669"/>
    <property type="project" value="TreeGrafter"/>
</dbReference>
<evidence type="ECO:0000313" key="14">
    <source>
        <dbReference type="EMBL" id="ODQ67887.1"/>
    </source>
</evidence>